<dbReference type="Pfam" id="PF03301">
    <property type="entry name" value="Trp_dioxygenase"/>
    <property type="match status" value="1"/>
</dbReference>
<organism evidence="2 3">
    <name type="scientific">Micromonospora narathiwatensis</name>
    <dbReference type="NCBI Taxonomy" id="299146"/>
    <lineage>
        <taxon>Bacteria</taxon>
        <taxon>Bacillati</taxon>
        <taxon>Actinomycetota</taxon>
        <taxon>Actinomycetes</taxon>
        <taxon>Micromonosporales</taxon>
        <taxon>Micromonosporaceae</taxon>
        <taxon>Micromonospora</taxon>
    </lineage>
</organism>
<dbReference type="AlphaFoldDB" id="A0A1A8ZL86"/>
<evidence type="ECO:0000313" key="2">
    <source>
        <dbReference type="EMBL" id="SBT44638.1"/>
    </source>
</evidence>
<dbReference type="GO" id="GO:0020037">
    <property type="term" value="F:heme binding"/>
    <property type="evidence" value="ECO:0007669"/>
    <property type="project" value="InterPro"/>
</dbReference>
<keyword evidence="2" id="KW-0223">Dioxygenase</keyword>
<dbReference type="Proteomes" id="UP000198765">
    <property type="component" value="Chromosome I"/>
</dbReference>
<dbReference type="PANTHER" id="PTHR10138:SF0">
    <property type="entry name" value="TRYPTOPHAN 2,3-DIOXYGENASE"/>
    <property type="match status" value="1"/>
</dbReference>
<keyword evidence="3" id="KW-1185">Reference proteome</keyword>
<gene>
    <name evidence="2" type="ORF">GA0070621_2120</name>
</gene>
<sequence>MRELTSWLSGTSDPDRFPYAAVLERFHRVGKHFVEKELLALLDEVRARVTPTGADTTATGLGAGTRLLADFLDVALDKWDGRYDYRTYLGLRLLGRPDGPDAGLPGQGSGPRGEDRRPPGEDFQPPGEGDGAGWDVDPAGVRQGRDRLLVGLVADALAFELAAASGATDLLPEQRPTPELVVKRCRLGVRAVSSTVARLGLAEPPADREPPAAAAALHAGITADQDSVRELVLRLSMLPVYVSHDEYLFIRVLQAYECLFAGLVDELRATIAALSAGHARPAADRLAYASGQLTTASPLFSLLATMQPESFRTFRQYTEGASAIQSRSYKLMESLCRTPEGVRLDSAAYRSVPEVRDRVRAGQPSVDDAFRAAVRDGRLDGPDRDLVQRRMRAFAEAVLQWRRTHHRLATRMLGPRPGTGYTEGTPYLAATRAIPVFTAVPDGPRPSPTDPTGGSPE</sequence>
<dbReference type="GO" id="GO:0046872">
    <property type="term" value="F:metal ion binding"/>
    <property type="evidence" value="ECO:0007669"/>
    <property type="project" value="InterPro"/>
</dbReference>
<accession>A0A1A8ZL86</accession>
<dbReference type="InterPro" id="IPR037217">
    <property type="entry name" value="Trp/Indoleamine_2_3_dOase-like"/>
</dbReference>
<dbReference type="InterPro" id="IPR004981">
    <property type="entry name" value="Trp_2_3_dOase"/>
</dbReference>
<name>A0A1A8ZL86_9ACTN</name>
<protein>
    <submittedName>
        <fullName evidence="2">Tryptophan 2,3-dioxygenase (Vermilion)</fullName>
    </submittedName>
</protein>
<dbReference type="Gene3D" id="1.20.58.480">
    <property type="match status" value="1"/>
</dbReference>
<feature type="region of interest" description="Disordered" evidence="1">
    <location>
        <begin position="438"/>
        <end position="457"/>
    </location>
</feature>
<dbReference type="GO" id="GO:0019442">
    <property type="term" value="P:L-tryptophan catabolic process to acetyl-CoA"/>
    <property type="evidence" value="ECO:0007669"/>
    <property type="project" value="TreeGrafter"/>
</dbReference>
<dbReference type="RefSeq" id="WP_091194001.1">
    <property type="nucleotide sequence ID" value="NZ_LT594324.1"/>
</dbReference>
<dbReference type="OrthoDB" id="4444951at2"/>
<evidence type="ECO:0000256" key="1">
    <source>
        <dbReference type="SAM" id="MobiDB-lite"/>
    </source>
</evidence>
<dbReference type="SUPFAM" id="SSF140959">
    <property type="entry name" value="Indolic compounds 2,3-dioxygenase-like"/>
    <property type="match status" value="1"/>
</dbReference>
<dbReference type="EMBL" id="LT594324">
    <property type="protein sequence ID" value="SBT44638.1"/>
    <property type="molecule type" value="Genomic_DNA"/>
</dbReference>
<dbReference type="PANTHER" id="PTHR10138">
    <property type="entry name" value="TRYPTOPHAN 2,3-DIOXYGENASE"/>
    <property type="match status" value="1"/>
</dbReference>
<reference evidence="2 3" key="1">
    <citation type="submission" date="2016-06" db="EMBL/GenBank/DDBJ databases">
        <authorList>
            <person name="Kjaerup R.B."/>
            <person name="Dalgaard T.S."/>
            <person name="Juul-Madsen H.R."/>
        </authorList>
    </citation>
    <scope>NUCLEOTIDE SEQUENCE [LARGE SCALE GENOMIC DNA]</scope>
    <source>
        <strain evidence="2 3">DSM 45248</strain>
    </source>
</reference>
<dbReference type="PATRIC" id="fig|299146.4.peg.2191"/>
<dbReference type="GO" id="GO:0004833">
    <property type="term" value="F:L-tryptophan 2,3-dioxygenase activity"/>
    <property type="evidence" value="ECO:0007669"/>
    <property type="project" value="InterPro"/>
</dbReference>
<keyword evidence="2" id="KW-0560">Oxidoreductase</keyword>
<feature type="region of interest" description="Disordered" evidence="1">
    <location>
        <begin position="99"/>
        <end position="138"/>
    </location>
</feature>
<dbReference type="GO" id="GO:0019441">
    <property type="term" value="P:L-tryptophan catabolic process to kynurenine"/>
    <property type="evidence" value="ECO:0007669"/>
    <property type="project" value="InterPro"/>
</dbReference>
<evidence type="ECO:0000313" key="3">
    <source>
        <dbReference type="Proteomes" id="UP000198765"/>
    </source>
</evidence>
<proteinExistence type="predicted"/>